<accession>A0A9J6D2K6</accession>
<evidence type="ECO:0000313" key="2">
    <source>
        <dbReference type="Proteomes" id="UP000821866"/>
    </source>
</evidence>
<protein>
    <submittedName>
        <fullName evidence="1">Uncharacterized protein</fullName>
    </submittedName>
</protein>
<organism evidence="1 2">
    <name type="scientific">Rhipicephalus microplus</name>
    <name type="common">Cattle tick</name>
    <name type="synonym">Boophilus microplus</name>
    <dbReference type="NCBI Taxonomy" id="6941"/>
    <lineage>
        <taxon>Eukaryota</taxon>
        <taxon>Metazoa</taxon>
        <taxon>Ecdysozoa</taxon>
        <taxon>Arthropoda</taxon>
        <taxon>Chelicerata</taxon>
        <taxon>Arachnida</taxon>
        <taxon>Acari</taxon>
        <taxon>Parasitiformes</taxon>
        <taxon>Ixodida</taxon>
        <taxon>Ixodoidea</taxon>
        <taxon>Ixodidae</taxon>
        <taxon>Rhipicephalinae</taxon>
        <taxon>Rhipicephalus</taxon>
        <taxon>Boophilus</taxon>
    </lineage>
</organism>
<name>A0A9J6D2K6_RHIMP</name>
<dbReference type="Proteomes" id="UP000821866">
    <property type="component" value="Unassembled WGS sequence"/>
</dbReference>
<comment type="caution">
    <text evidence="1">The sequence shown here is derived from an EMBL/GenBank/DDBJ whole genome shotgun (WGS) entry which is preliminary data.</text>
</comment>
<gene>
    <name evidence="1" type="ORF">HPB51_026620</name>
</gene>
<reference evidence="1" key="2">
    <citation type="submission" date="2021-09" db="EMBL/GenBank/DDBJ databases">
        <authorList>
            <person name="Jia N."/>
            <person name="Wang J."/>
            <person name="Shi W."/>
            <person name="Du L."/>
            <person name="Sun Y."/>
            <person name="Zhan W."/>
            <person name="Jiang J."/>
            <person name="Wang Q."/>
            <person name="Zhang B."/>
            <person name="Ji P."/>
            <person name="Sakyi L.B."/>
            <person name="Cui X."/>
            <person name="Yuan T."/>
            <person name="Jiang B."/>
            <person name="Yang W."/>
            <person name="Lam T.T.-Y."/>
            <person name="Chang Q."/>
            <person name="Ding S."/>
            <person name="Wang X."/>
            <person name="Zhu J."/>
            <person name="Ruan X."/>
            <person name="Zhao L."/>
            <person name="Wei J."/>
            <person name="Que T."/>
            <person name="Du C."/>
            <person name="Cheng J."/>
            <person name="Dai P."/>
            <person name="Han X."/>
            <person name="Huang E."/>
            <person name="Gao Y."/>
            <person name="Liu J."/>
            <person name="Shao H."/>
            <person name="Ye R."/>
            <person name="Li L."/>
            <person name="Wei W."/>
            <person name="Wang X."/>
            <person name="Wang C."/>
            <person name="Huo Q."/>
            <person name="Li W."/>
            <person name="Guo W."/>
            <person name="Chen H."/>
            <person name="Chen S."/>
            <person name="Zhou L."/>
            <person name="Zhou L."/>
            <person name="Ni X."/>
            <person name="Tian J."/>
            <person name="Zhou Y."/>
            <person name="Sheng Y."/>
            <person name="Liu T."/>
            <person name="Pan Y."/>
            <person name="Xia L."/>
            <person name="Li J."/>
            <person name="Zhao F."/>
            <person name="Cao W."/>
        </authorList>
    </citation>
    <scope>NUCLEOTIDE SEQUENCE</scope>
    <source>
        <strain evidence="1">Rmic-2018</strain>
        <tissue evidence="1">Larvae</tissue>
    </source>
</reference>
<dbReference type="AlphaFoldDB" id="A0A9J6D2K6"/>
<keyword evidence="2" id="KW-1185">Reference proteome</keyword>
<reference evidence="1" key="1">
    <citation type="journal article" date="2020" name="Cell">
        <title>Large-Scale Comparative Analyses of Tick Genomes Elucidate Their Genetic Diversity and Vector Capacities.</title>
        <authorList>
            <consortium name="Tick Genome and Microbiome Consortium (TIGMIC)"/>
            <person name="Jia N."/>
            <person name="Wang J."/>
            <person name="Shi W."/>
            <person name="Du L."/>
            <person name="Sun Y."/>
            <person name="Zhan W."/>
            <person name="Jiang J.F."/>
            <person name="Wang Q."/>
            <person name="Zhang B."/>
            <person name="Ji P."/>
            <person name="Bell-Sakyi L."/>
            <person name="Cui X.M."/>
            <person name="Yuan T.T."/>
            <person name="Jiang B.G."/>
            <person name="Yang W.F."/>
            <person name="Lam T.T."/>
            <person name="Chang Q.C."/>
            <person name="Ding S.J."/>
            <person name="Wang X.J."/>
            <person name="Zhu J.G."/>
            <person name="Ruan X.D."/>
            <person name="Zhao L."/>
            <person name="Wei J.T."/>
            <person name="Ye R.Z."/>
            <person name="Que T.C."/>
            <person name="Du C.H."/>
            <person name="Zhou Y.H."/>
            <person name="Cheng J.X."/>
            <person name="Dai P.F."/>
            <person name="Guo W.B."/>
            <person name="Han X.H."/>
            <person name="Huang E.J."/>
            <person name="Li L.F."/>
            <person name="Wei W."/>
            <person name="Gao Y.C."/>
            <person name="Liu J.Z."/>
            <person name="Shao H.Z."/>
            <person name="Wang X."/>
            <person name="Wang C.C."/>
            <person name="Yang T.C."/>
            <person name="Huo Q.B."/>
            <person name="Li W."/>
            <person name="Chen H.Y."/>
            <person name="Chen S.E."/>
            <person name="Zhou L.G."/>
            <person name="Ni X.B."/>
            <person name="Tian J.H."/>
            <person name="Sheng Y."/>
            <person name="Liu T."/>
            <person name="Pan Y.S."/>
            <person name="Xia L.Y."/>
            <person name="Li J."/>
            <person name="Zhao F."/>
            <person name="Cao W.C."/>
        </authorList>
    </citation>
    <scope>NUCLEOTIDE SEQUENCE</scope>
    <source>
        <strain evidence="1">Rmic-2018</strain>
    </source>
</reference>
<dbReference type="EMBL" id="JABSTU010001039">
    <property type="protein sequence ID" value="KAH7986664.1"/>
    <property type="molecule type" value="Genomic_DNA"/>
</dbReference>
<proteinExistence type="predicted"/>
<evidence type="ECO:0000313" key="1">
    <source>
        <dbReference type="EMBL" id="KAH7986664.1"/>
    </source>
</evidence>
<sequence length="117" mass="13577">MTKVNDTFKHDNHDTYVTGAVERVARYLALMDEVARTAKLDRAELDVLVRNHLMKTRCMDGFIRTFGVVKERVICHLAVDNHMQLNQLNQDCWTFVRRYLVTNDIKPDVAQLDSALL</sequence>